<feature type="region of interest" description="Disordered" evidence="1">
    <location>
        <begin position="1"/>
        <end position="99"/>
    </location>
</feature>
<reference evidence="3 4" key="1">
    <citation type="submission" date="2024-01" db="EMBL/GenBank/DDBJ databases">
        <title>A draft genome for the cacao thread blight pathogen Marasmiellus scandens.</title>
        <authorList>
            <person name="Baruah I.K."/>
            <person name="Leung J."/>
            <person name="Bukari Y."/>
            <person name="Amoako-Attah I."/>
            <person name="Meinhardt L.W."/>
            <person name="Bailey B.A."/>
            <person name="Cohen S.P."/>
        </authorList>
    </citation>
    <scope>NUCLEOTIDE SEQUENCE [LARGE SCALE GENOMIC DNA]</scope>
    <source>
        <strain evidence="3 4">GH-19</strain>
    </source>
</reference>
<protein>
    <recommendedName>
        <fullName evidence="2">DUF6589 domain-containing protein</fullName>
    </recommendedName>
</protein>
<evidence type="ECO:0000259" key="2">
    <source>
        <dbReference type="Pfam" id="PF20231"/>
    </source>
</evidence>
<dbReference type="Pfam" id="PF20231">
    <property type="entry name" value="DUF6589"/>
    <property type="match status" value="1"/>
</dbReference>
<accession>A0ABR1J9F6</accession>
<sequence>MAELPRHRIQQYSHEIPSNHPSTSMKDMQSMISFKPASKPQKKPDPNRPKHTRTRNSASADFKIPNYTSSVTKSTELDTPSQSSSDPSRNTREPLHPMNPELEIQVPESDSDFFSSSELSRPPHNAIGLENMFSFPSPRIQSRFHVPSINSGPSRPARLSIDIPDSPLFPSTSERMLLDTPLSANSSLPPETPNSSAFMYTLESVFPLAASPSFDIADDPEPIVRSKKRALPMTDIQKVRKVLGLISELRLTLSDFFCLVLTSKNDTLLPHSNVFFRSSSNGVHSVLNCIDSNAKGHEALEAWYTVDRARTVICQRISEQMEAAKSHFRAKHKTTFYPLRVTTQEEKTIQGNLRIHEDVYISQLKCDPSDPELSKYLIPSINDQFTNSRIRSCVIHCFGDTSSWSRQEIFAIGIAVFHMVMNLVWAIQAKHYGNAKVPGSLAFFFHIMQKKRLAGDKPDYRALSTALFQILDAILISAWRKECGDLDLLASENPTAQKLKSVANQILSKYITPLSAPRERESIHPKKASSKSNPMPVHPPPSEMVTPHDPTNDPAHQNLRLLARDLLVLTELIDAIPTGDFGRIENLLPDLAAIFRGAGSVKYATEIMHLLHNFNSIH</sequence>
<feature type="domain" description="DUF6589" evidence="2">
    <location>
        <begin position="317"/>
        <end position="615"/>
    </location>
</feature>
<feature type="region of interest" description="Disordered" evidence="1">
    <location>
        <begin position="517"/>
        <end position="553"/>
    </location>
</feature>
<evidence type="ECO:0000313" key="3">
    <source>
        <dbReference type="EMBL" id="KAK7450624.1"/>
    </source>
</evidence>
<dbReference type="EMBL" id="JBANRG010000033">
    <property type="protein sequence ID" value="KAK7450624.1"/>
    <property type="molecule type" value="Genomic_DNA"/>
</dbReference>
<feature type="compositionally biased region" description="Polar residues" evidence="1">
    <location>
        <begin position="66"/>
        <end position="88"/>
    </location>
</feature>
<dbReference type="Proteomes" id="UP001498398">
    <property type="component" value="Unassembled WGS sequence"/>
</dbReference>
<keyword evidence="4" id="KW-1185">Reference proteome</keyword>
<feature type="compositionally biased region" description="Polar residues" evidence="1">
    <location>
        <begin position="19"/>
        <end position="32"/>
    </location>
</feature>
<proteinExistence type="predicted"/>
<organism evidence="3 4">
    <name type="scientific">Marasmiellus scandens</name>
    <dbReference type="NCBI Taxonomy" id="2682957"/>
    <lineage>
        <taxon>Eukaryota</taxon>
        <taxon>Fungi</taxon>
        <taxon>Dikarya</taxon>
        <taxon>Basidiomycota</taxon>
        <taxon>Agaricomycotina</taxon>
        <taxon>Agaricomycetes</taxon>
        <taxon>Agaricomycetidae</taxon>
        <taxon>Agaricales</taxon>
        <taxon>Marasmiineae</taxon>
        <taxon>Omphalotaceae</taxon>
        <taxon>Marasmiellus</taxon>
    </lineage>
</organism>
<gene>
    <name evidence="3" type="ORF">VKT23_012934</name>
</gene>
<name>A0ABR1J9F6_9AGAR</name>
<evidence type="ECO:0000256" key="1">
    <source>
        <dbReference type="SAM" id="MobiDB-lite"/>
    </source>
</evidence>
<comment type="caution">
    <text evidence="3">The sequence shown here is derived from an EMBL/GenBank/DDBJ whole genome shotgun (WGS) entry which is preliminary data.</text>
</comment>
<evidence type="ECO:0000313" key="4">
    <source>
        <dbReference type="Proteomes" id="UP001498398"/>
    </source>
</evidence>
<dbReference type="InterPro" id="IPR046496">
    <property type="entry name" value="DUF6589"/>
</dbReference>